<dbReference type="Proteomes" id="UP000199315">
    <property type="component" value="Unassembled WGS sequence"/>
</dbReference>
<protein>
    <submittedName>
        <fullName evidence="3">Tripartite ATP-independent transporter solute receptor, DctP family</fullName>
    </submittedName>
</protein>
<dbReference type="EMBL" id="FMKA01000018">
    <property type="protein sequence ID" value="SCP98268.1"/>
    <property type="molecule type" value="Genomic_DNA"/>
</dbReference>
<dbReference type="PROSITE" id="PS51257">
    <property type="entry name" value="PROKAR_LIPOPROTEIN"/>
    <property type="match status" value="1"/>
</dbReference>
<dbReference type="OrthoDB" id="9815946at2"/>
<dbReference type="CDD" id="cd13669">
    <property type="entry name" value="PBP2_TRAP_TM0322_like"/>
    <property type="match status" value="1"/>
</dbReference>
<name>A0A1D3TVS5_9FIRM</name>
<feature type="chain" id="PRO_5038794929" evidence="2">
    <location>
        <begin position="24"/>
        <end position="341"/>
    </location>
</feature>
<evidence type="ECO:0000256" key="1">
    <source>
        <dbReference type="ARBA" id="ARBA00022729"/>
    </source>
</evidence>
<evidence type="ECO:0000256" key="2">
    <source>
        <dbReference type="SAM" id="SignalP"/>
    </source>
</evidence>
<sequence length="341" mass="36934">MMKKKVLSILLALTMTCSLVACAGSSNATTADENGKTAAEGEKYTLKVGTVLTETDPVFLALEGFKATVEEKTEGNVTVELYSGAQLGSDEDVLEQAKVGAGVGIITDPGRMSNYISDFGILGGPYLADDYEGALELMETSVYKDLADQFSESGFKILSFNYYQGSRNLYTKSPVATPEDLKGLRIRSSGSDVVTKSLEAMGANTTVLPWSEAYQGLQQKVIEGVEVHNSAAVGSSIYEVTEYVSLTGHFQLLTGLVISDSWFQKLPDQYRTILIEASYEAGKNASNEVIGKDEEFLQKCIDGGVEVVEIDKDAFKEAAESAYDVLGYRELKDKIDKELGR</sequence>
<keyword evidence="3" id="KW-0675">Receptor</keyword>
<evidence type="ECO:0000313" key="3">
    <source>
        <dbReference type="EMBL" id="SCP98268.1"/>
    </source>
</evidence>
<dbReference type="GO" id="GO:0055085">
    <property type="term" value="P:transmembrane transport"/>
    <property type="evidence" value="ECO:0007669"/>
    <property type="project" value="InterPro"/>
</dbReference>
<dbReference type="InterPro" id="IPR018389">
    <property type="entry name" value="DctP_fam"/>
</dbReference>
<dbReference type="InterPro" id="IPR004682">
    <property type="entry name" value="TRAP_DctP"/>
</dbReference>
<dbReference type="AlphaFoldDB" id="A0A1D3TVS5"/>
<dbReference type="NCBIfam" id="NF037995">
    <property type="entry name" value="TRAP_S1"/>
    <property type="match status" value="1"/>
</dbReference>
<dbReference type="Pfam" id="PF03480">
    <property type="entry name" value="DctP"/>
    <property type="match status" value="1"/>
</dbReference>
<keyword evidence="1 2" id="KW-0732">Signal</keyword>
<dbReference type="GO" id="GO:0030288">
    <property type="term" value="C:outer membrane-bounded periplasmic space"/>
    <property type="evidence" value="ECO:0007669"/>
    <property type="project" value="InterPro"/>
</dbReference>
<evidence type="ECO:0000313" key="4">
    <source>
        <dbReference type="Proteomes" id="UP000199315"/>
    </source>
</evidence>
<reference evidence="3 4" key="1">
    <citation type="submission" date="2016-09" db="EMBL/GenBank/DDBJ databases">
        <authorList>
            <person name="Capua I."/>
            <person name="De Benedictis P."/>
            <person name="Joannis T."/>
            <person name="Lombin L.H."/>
            <person name="Cattoli G."/>
        </authorList>
    </citation>
    <scope>NUCLEOTIDE SEQUENCE [LARGE SCALE GENOMIC DNA]</scope>
    <source>
        <strain evidence="3 4">GluBS11</strain>
    </source>
</reference>
<keyword evidence="4" id="KW-1185">Reference proteome</keyword>
<dbReference type="PANTHER" id="PTHR33376">
    <property type="match status" value="1"/>
</dbReference>
<gene>
    <name evidence="3" type="ORF">SAMN05421730_101854</name>
</gene>
<dbReference type="PANTHER" id="PTHR33376:SF3">
    <property type="entry name" value="C4-DICARBOXYLATE-BINDING PROTEIN"/>
    <property type="match status" value="1"/>
</dbReference>
<organism evidence="3 4">
    <name type="scientific">Anaerobium acetethylicum</name>
    <dbReference type="NCBI Taxonomy" id="1619234"/>
    <lineage>
        <taxon>Bacteria</taxon>
        <taxon>Bacillati</taxon>
        <taxon>Bacillota</taxon>
        <taxon>Clostridia</taxon>
        <taxon>Lachnospirales</taxon>
        <taxon>Lachnospiraceae</taxon>
        <taxon>Anaerobium</taxon>
    </lineage>
</organism>
<dbReference type="PIRSF" id="PIRSF006470">
    <property type="entry name" value="DctB"/>
    <property type="match status" value="1"/>
</dbReference>
<dbReference type="Gene3D" id="3.40.190.170">
    <property type="entry name" value="Bacterial extracellular solute-binding protein, family 7"/>
    <property type="match status" value="1"/>
</dbReference>
<dbReference type="InterPro" id="IPR038404">
    <property type="entry name" value="TRAP_DctP_sf"/>
</dbReference>
<proteinExistence type="predicted"/>
<feature type="signal peptide" evidence="2">
    <location>
        <begin position="1"/>
        <end position="23"/>
    </location>
</feature>
<accession>A0A1D3TVS5</accession>
<dbReference type="STRING" id="1619234.SAMN05421730_101854"/>